<dbReference type="Gene3D" id="1.20.1250.20">
    <property type="entry name" value="MFS general substrate transporter like domains"/>
    <property type="match status" value="1"/>
</dbReference>
<evidence type="ECO:0000313" key="7">
    <source>
        <dbReference type="Proteomes" id="UP001064933"/>
    </source>
</evidence>
<gene>
    <name evidence="6" type="ORF">N4261_06580</name>
</gene>
<protein>
    <submittedName>
        <fullName evidence="6">MFS transporter</fullName>
    </submittedName>
</protein>
<keyword evidence="3 5" id="KW-0472">Membrane</keyword>
<feature type="transmembrane region" description="Helical" evidence="5">
    <location>
        <begin position="327"/>
        <end position="350"/>
    </location>
</feature>
<accession>A0ABY6B7P9</accession>
<dbReference type="Proteomes" id="UP001064933">
    <property type="component" value="Chromosome"/>
</dbReference>
<feature type="transmembrane region" description="Helical" evidence="5">
    <location>
        <begin position="297"/>
        <end position="315"/>
    </location>
</feature>
<evidence type="ECO:0000256" key="2">
    <source>
        <dbReference type="ARBA" id="ARBA00022989"/>
    </source>
</evidence>
<evidence type="ECO:0000256" key="5">
    <source>
        <dbReference type="SAM" id="Phobius"/>
    </source>
</evidence>
<dbReference type="RefSeq" id="WP_261759400.1">
    <property type="nucleotide sequence ID" value="NZ_CP104562.2"/>
</dbReference>
<evidence type="ECO:0000256" key="3">
    <source>
        <dbReference type="ARBA" id="ARBA00023136"/>
    </source>
</evidence>
<keyword evidence="7" id="KW-1185">Reference proteome</keyword>
<dbReference type="PANTHER" id="PTHR23526">
    <property type="entry name" value="INTEGRAL MEMBRANE TRANSPORT PROTEIN-RELATED"/>
    <property type="match status" value="1"/>
</dbReference>
<dbReference type="EMBL" id="CP104562">
    <property type="protein sequence ID" value="UXH79580.1"/>
    <property type="molecule type" value="Genomic_DNA"/>
</dbReference>
<proteinExistence type="predicted"/>
<evidence type="ECO:0000256" key="4">
    <source>
        <dbReference type="SAM" id="MobiDB-lite"/>
    </source>
</evidence>
<sequence>MILSPVPQVSDEQLAQAQRVLVRESAWASMIGSLSGGVVLVSFALSLGAGPLLIGLLAALPFAMQVLQLPATLLVERLRLRKRLSIFALAAARVVILALAALPLMEDKSAALAWLLAAQFAITSTSAVAGCAINSWFHQLLPPQSLGSFFSRRLLAATLLASLCTLGMGLLSDRPPMGDVRLAYVVSFLVAGLASVMSTVYLSRTPEPQMLEAGPPGKTLNKLKAPFLDRNFRRVLVLLGSWNLATNFSAPFLTVYLLQQLQYGLGTVTALWVTAQAANALTLLSWGRVSDRLSNKAILAVALPLYFICALGLVFTRVGEPYGLQLALLFGVHLLMGAASGGIGLATGNLGLKLAPQGQGTAYLAAVGLVCAVAGGMAPILAGLAAEWFQSRQLSVVVRWVSPVAVNEVSVLRFAHIEFLFAASAAMGLYVMHALSRVKEGTEVSERRVVQELGLEAMRSAQQLSSIGGALGSLFPFERLTERRLFGRPRASRGGRPGSEVPAAPSVEPH</sequence>
<feature type="transmembrane region" description="Helical" evidence="5">
    <location>
        <begin position="86"/>
        <end position="105"/>
    </location>
</feature>
<dbReference type="InterPro" id="IPR011701">
    <property type="entry name" value="MFS"/>
</dbReference>
<evidence type="ECO:0000313" key="6">
    <source>
        <dbReference type="EMBL" id="UXH79580.1"/>
    </source>
</evidence>
<evidence type="ECO:0000256" key="1">
    <source>
        <dbReference type="ARBA" id="ARBA00022692"/>
    </source>
</evidence>
<feature type="transmembrane region" description="Helical" evidence="5">
    <location>
        <begin position="183"/>
        <end position="202"/>
    </location>
</feature>
<dbReference type="InterPro" id="IPR052528">
    <property type="entry name" value="Sugar_transport-like"/>
</dbReference>
<name>A0ABY6B7P9_9BURK</name>
<feature type="region of interest" description="Disordered" evidence="4">
    <location>
        <begin position="488"/>
        <end position="510"/>
    </location>
</feature>
<feature type="transmembrane region" description="Helical" evidence="5">
    <location>
        <begin position="409"/>
        <end position="431"/>
    </location>
</feature>
<feature type="transmembrane region" description="Helical" evidence="5">
    <location>
        <begin position="154"/>
        <end position="171"/>
    </location>
</feature>
<feature type="transmembrane region" description="Helical" evidence="5">
    <location>
        <begin position="111"/>
        <end position="133"/>
    </location>
</feature>
<keyword evidence="1 5" id="KW-0812">Transmembrane</keyword>
<keyword evidence="2 5" id="KW-1133">Transmembrane helix</keyword>
<dbReference type="Pfam" id="PF07690">
    <property type="entry name" value="MFS_1"/>
    <property type="match status" value="1"/>
</dbReference>
<organism evidence="6 7">
    <name type="scientific">Roseateles amylovorans</name>
    <dbReference type="NCBI Taxonomy" id="2978473"/>
    <lineage>
        <taxon>Bacteria</taxon>
        <taxon>Pseudomonadati</taxon>
        <taxon>Pseudomonadota</taxon>
        <taxon>Betaproteobacteria</taxon>
        <taxon>Burkholderiales</taxon>
        <taxon>Sphaerotilaceae</taxon>
        <taxon>Roseateles</taxon>
    </lineage>
</organism>
<dbReference type="PANTHER" id="PTHR23526:SF2">
    <property type="entry name" value="MAJOR FACILITATOR SUPERFAMILY (MFS) PROFILE DOMAIN-CONTAINING PROTEIN"/>
    <property type="match status" value="1"/>
</dbReference>
<feature type="transmembrane region" description="Helical" evidence="5">
    <location>
        <begin position="263"/>
        <end position="285"/>
    </location>
</feature>
<feature type="transmembrane region" description="Helical" evidence="5">
    <location>
        <begin position="362"/>
        <end position="389"/>
    </location>
</feature>
<feature type="transmembrane region" description="Helical" evidence="5">
    <location>
        <begin position="235"/>
        <end position="257"/>
    </location>
</feature>
<reference evidence="6" key="1">
    <citation type="submission" date="2022-10" db="EMBL/GenBank/DDBJ databases">
        <title>Characterization and whole genome sequencing of a new Roseateles species, isolated from fresh water.</title>
        <authorList>
            <person name="Guliayeva D.Y."/>
            <person name="Akhremchuk A.E."/>
            <person name="Sikolenko M.A."/>
            <person name="Valentovich L.N."/>
            <person name="Sidarenka A.V."/>
        </authorList>
    </citation>
    <scope>NUCLEOTIDE SEQUENCE</scope>
    <source>
        <strain evidence="6">BIM B-1768</strain>
    </source>
</reference>
<dbReference type="InterPro" id="IPR036259">
    <property type="entry name" value="MFS_trans_sf"/>
</dbReference>
<dbReference type="SUPFAM" id="SSF103473">
    <property type="entry name" value="MFS general substrate transporter"/>
    <property type="match status" value="1"/>
</dbReference>